<dbReference type="EMBL" id="MFIV01000023">
    <property type="protein sequence ID" value="OGF99423.1"/>
    <property type="molecule type" value="Genomic_DNA"/>
</dbReference>
<dbReference type="InterPro" id="IPR013762">
    <property type="entry name" value="Integrase-like_cat_sf"/>
</dbReference>
<name>A0A1F5YH18_9BACT</name>
<protein>
    <recommendedName>
        <fullName evidence="2">Tyr recombinase domain-containing protein</fullName>
    </recommendedName>
</protein>
<dbReference type="SUPFAM" id="SSF56349">
    <property type="entry name" value="DNA breaking-rejoining enzymes"/>
    <property type="match status" value="1"/>
</dbReference>
<organism evidence="3 4">
    <name type="scientific">Candidatus Glassbacteria bacterium GWA2_58_10</name>
    <dbReference type="NCBI Taxonomy" id="1817865"/>
    <lineage>
        <taxon>Bacteria</taxon>
        <taxon>Candidatus Glassiibacteriota</taxon>
    </lineage>
</organism>
<dbReference type="Gene3D" id="1.10.443.10">
    <property type="entry name" value="Intergrase catalytic core"/>
    <property type="match status" value="1"/>
</dbReference>
<evidence type="ECO:0000313" key="3">
    <source>
        <dbReference type="EMBL" id="OGF99423.1"/>
    </source>
</evidence>
<dbReference type="Proteomes" id="UP000176992">
    <property type="component" value="Unassembled WGS sequence"/>
</dbReference>
<dbReference type="Pfam" id="PF00589">
    <property type="entry name" value="Phage_integrase"/>
    <property type="match status" value="1"/>
</dbReference>
<accession>A0A1F5YH18</accession>
<dbReference type="CDD" id="cd00397">
    <property type="entry name" value="DNA_BRE_C"/>
    <property type="match status" value="1"/>
</dbReference>
<sequence length="72" mass="8095">MGLKAEDGSKLRFHDLRHYRASFWSAVGASLEDIQVGLGHENRATTERYITADVAAVGQRLNQMKRPRLKGL</sequence>
<proteinExistence type="predicted"/>
<dbReference type="GO" id="GO:0015074">
    <property type="term" value="P:DNA integration"/>
    <property type="evidence" value="ECO:0007669"/>
    <property type="project" value="InterPro"/>
</dbReference>
<dbReference type="InterPro" id="IPR011010">
    <property type="entry name" value="DNA_brk_join_enz"/>
</dbReference>
<evidence type="ECO:0000256" key="1">
    <source>
        <dbReference type="ARBA" id="ARBA00023172"/>
    </source>
</evidence>
<dbReference type="InterPro" id="IPR002104">
    <property type="entry name" value="Integrase_catalytic"/>
</dbReference>
<dbReference type="GO" id="GO:0003677">
    <property type="term" value="F:DNA binding"/>
    <property type="evidence" value="ECO:0007669"/>
    <property type="project" value="InterPro"/>
</dbReference>
<feature type="domain" description="Tyr recombinase" evidence="2">
    <location>
        <begin position="5"/>
        <end position="53"/>
    </location>
</feature>
<dbReference type="GO" id="GO:0006310">
    <property type="term" value="P:DNA recombination"/>
    <property type="evidence" value="ECO:0007669"/>
    <property type="project" value="UniProtKB-KW"/>
</dbReference>
<evidence type="ECO:0000313" key="4">
    <source>
        <dbReference type="Proteomes" id="UP000176992"/>
    </source>
</evidence>
<dbReference type="AlphaFoldDB" id="A0A1F5YH18"/>
<reference evidence="3 4" key="1">
    <citation type="journal article" date="2016" name="Nat. Commun.">
        <title>Thousands of microbial genomes shed light on interconnected biogeochemical processes in an aquifer system.</title>
        <authorList>
            <person name="Anantharaman K."/>
            <person name="Brown C.T."/>
            <person name="Hug L.A."/>
            <person name="Sharon I."/>
            <person name="Castelle C.J."/>
            <person name="Probst A.J."/>
            <person name="Thomas B.C."/>
            <person name="Singh A."/>
            <person name="Wilkins M.J."/>
            <person name="Karaoz U."/>
            <person name="Brodie E.L."/>
            <person name="Williams K.H."/>
            <person name="Hubbard S.S."/>
            <person name="Banfield J.F."/>
        </authorList>
    </citation>
    <scope>NUCLEOTIDE SEQUENCE [LARGE SCALE GENOMIC DNA]</scope>
</reference>
<evidence type="ECO:0000259" key="2">
    <source>
        <dbReference type="Pfam" id="PF00589"/>
    </source>
</evidence>
<comment type="caution">
    <text evidence="3">The sequence shown here is derived from an EMBL/GenBank/DDBJ whole genome shotgun (WGS) entry which is preliminary data.</text>
</comment>
<keyword evidence="1" id="KW-0233">DNA recombination</keyword>
<gene>
    <name evidence="3" type="ORF">A2Z86_08845</name>
</gene>